<proteinExistence type="predicted"/>
<protein>
    <submittedName>
        <fullName evidence="2 3">Uncharacterized protein</fullName>
    </submittedName>
</protein>
<dbReference type="EMBL" id="ABJB010284223">
    <property type="status" value="NOT_ANNOTATED_CDS"/>
    <property type="molecule type" value="Genomic_DNA"/>
</dbReference>
<reference evidence="2 4" key="1">
    <citation type="submission" date="2008-03" db="EMBL/GenBank/DDBJ databases">
        <title>Annotation of Ixodes scapularis.</title>
        <authorList>
            <consortium name="Ixodes scapularis Genome Project Consortium"/>
            <person name="Caler E."/>
            <person name="Hannick L.I."/>
            <person name="Bidwell S."/>
            <person name="Joardar V."/>
            <person name="Thiagarajan M."/>
            <person name="Amedeo P."/>
            <person name="Galinsky K.J."/>
            <person name="Schobel S."/>
            <person name="Inman J."/>
            <person name="Hostetler J."/>
            <person name="Miller J."/>
            <person name="Hammond M."/>
            <person name="Megy K."/>
            <person name="Lawson D."/>
            <person name="Kodira C."/>
            <person name="Sutton G."/>
            <person name="Meyer J."/>
            <person name="Hill C.A."/>
            <person name="Birren B."/>
            <person name="Nene V."/>
            <person name="Collins F."/>
            <person name="Alarcon-Chaidez F."/>
            <person name="Wikel S."/>
            <person name="Strausberg R."/>
        </authorList>
    </citation>
    <scope>NUCLEOTIDE SEQUENCE [LARGE SCALE GENOMIC DNA]</scope>
    <source>
        <strain evidence="4">Wikel</strain>
        <strain evidence="2">Wikel colony</strain>
    </source>
</reference>
<dbReference type="PaxDb" id="6945-B7QHA8"/>
<evidence type="ECO:0000313" key="4">
    <source>
        <dbReference type="Proteomes" id="UP000001555"/>
    </source>
</evidence>
<evidence type="ECO:0000256" key="1">
    <source>
        <dbReference type="SAM" id="MobiDB-lite"/>
    </source>
</evidence>
<gene>
    <name evidence="2" type="ORF">IscW_ISCW023420</name>
</gene>
<name>B7QHA8_IXOSC</name>
<dbReference type="InParanoid" id="B7QHA8"/>
<dbReference type="AlphaFoldDB" id="B7QHA8"/>
<dbReference type="EMBL" id="ABJB010617134">
    <property type="status" value="NOT_ANNOTATED_CDS"/>
    <property type="molecule type" value="Genomic_DNA"/>
</dbReference>
<keyword evidence="4" id="KW-1185">Reference proteome</keyword>
<reference evidence="3" key="2">
    <citation type="submission" date="2020-05" db="UniProtKB">
        <authorList>
            <consortium name="EnsemblMetazoa"/>
        </authorList>
    </citation>
    <scope>IDENTIFICATION</scope>
    <source>
        <strain evidence="3">wikel</strain>
    </source>
</reference>
<feature type="non-terminal residue" evidence="2">
    <location>
        <position position="1"/>
    </location>
</feature>
<evidence type="ECO:0000313" key="2">
    <source>
        <dbReference type="EMBL" id="EEC18230.1"/>
    </source>
</evidence>
<feature type="compositionally biased region" description="Polar residues" evidence="1">
    <location>
        <begin position="1"/>
        <end position="12"/>
    </location>
</feature>
<dbReference type="EnsemblMetazoa" id="ISCW023420-RA">
    <property type="protein sequence ID" value="ISCW023420-PA"/>
    <property type="gene ID" value="ISCW023420"/>
</dbReference>
<dbReference type="Proteomes" id="UP000001555">
    <property type="component" value="Unassembled WGS sequence"/>
</dbReference>
<dbReference type="VEuPathDB" id="VectorBase:ISCW023420"/>
<feature type="compositionally biased region" description="Polar residues" evidence="1">
    <location>
        <begin position="39"/>
        <end position="53"/>
    </location>
</feature>
<dbReference type="HOGENOM" id="CLU_2446973_0_0_1"/>
<accession>B7QHA8</accession>
<organism>
    <name type="scientific">Ixodes scapularis</name>
    <name type="common">Black-legged tick</name>
    <name type="synonym">Deer tick</name>
    <dbReference type="NCBI Taxonomy" id="6945"/>
    <lineage>
        <taxon>Eukaryota</taxon>
        <taxon>Metazoa</taxon>
        <taxon>Ecdysozoa</taxon>
        <taxon>Arthropoda</taxon>
        <taxon>Chelicerata</taxon>
        <taxon>Arachnida</taxon>
        <taxon>Acari</taxon>
        <taxon>Parasitiformes</taxon>
        <taxon>Ixodida</taxon>
        <taxon>Ixodoidea</taxon>
        <taxon>Ixodidae</taxon>
        <taxon>Ixodinae</taxon>
        <taxon>Ixodes</taxon>
    </lineage>
</organism>
<evidence type="ECO:0000313" key="3">
    <source>
        <dbReference type="EnsemblMetazoa" id="ISCW023420-PA"/>
    </source>
</evidence>
<dbReference type="EMBL" id="DS938623">
    <property type="protein sequence ID" value="EEC18230.1"/>
    <property type="molecule type" value="Genomic_DNA"/>
</dbReference>
<sequence length="90" mass="9438">KTSTHAEQSADTGQRIGRGGSEPETSTNELLCGDDGQGRSASQATHACSQKVGNNVFRFPPGSRSPGSMRTSRAALFFFGSPGGLRPRAR</sequence>
<feature type="non-terminal residue" evidence="2">
    <location>
        <position position="90"/>
    </location>
</feature>
<feature type="region of interest" description="Disordered" evidence="1">
    <location>
        <begin position="1"/>
        <end position="69"/>
    </location>
</feature>